<comment type="caution">
    <text evidence="4">The sequence shown here is derived from an EMBL/GenBank/DDBJ whole genome shotgun (WGS) entry which is preliminary data.</text>
</comment>
<reference evidence="4" key="2">
    <citation type="submission" date="2020-09" db="EMBL/GenBank/DDBJ databases">
        <authorList>
            <person name="Sun Q."/>
            <person name="Zhou Y."/>
        </authorList>
    </citation>
    <scope>NUCLEOTIDE SEQUENCE</scope>
    <source>
        <strain evidence="4">CGMCC 1.15758</strain>
    </source>
</reference>
<reference evidence="4" key="1">
    <citation type="journal article" date="2014" name="Int. J. Syst. Evol. Microbiol.">
        <title>Complete genome sequence of Corynebacterium casei LMG S-19264T (=DSM 44701T), isolated from a smear-ripened cheese.</title>
        <authorList>
            <consortium name="US DOE Joint Genome Institute (JGI-PGF)"/>
            <person name="Walter F."/>
            <person name="Albersmeier A."/>
            <person name="Kalinowski J."/>
            <person name="Ruckert C."/>
        </authorList>
    </citation>
    <scope>NUCLEOTIDE SEQUENCE</scope>
    <source>
        <strain evidence="4">CGMCC 1.15758</strain>
    </source>
</reference>
<evidence type="ECO:0000256" key="2">
    <source>
        <dbReference type="SAM" id="SignalP"/>
    </source>
</evidence>
<feature type="region of interest" description="Disordered" evidence="1">
    <location>
        <begin position="464"/>
        <end position="488"/>
    </location>
</feature>
<keyword evidence="5" id="KW-1185">Reference proteome</keyword>
<dbReference type="RefSeq" id="WP_117001988.1">
    <property type="nucleotide sequence ID" value="NZ_BMJS01000008.1"/>
</dbReference>
<name>A0A8J2Z3T8_9GAMM</name>
<dbReference type="Pfam" id="PF20891">
    <property type="entry name" value="DUF6844"/>
    <property type="match status" value="1"/>
</dbReference>
<evidence type="ECO:0000256" key="1">
    <source>
        <dbReference type="SAM" id="MobiDB-lite"/>
    </source>
</evidence>
<dbReference type="EMBL" id="BMJS01000008">
    <property type="protein sequence ID" value="GGF95097.1"/>
    <property type="molecule type" value="Genomic_DNA"/>
</dbReference>
<dbReference type="OrthoDB" id="5603246at2"/>
<feature type="signal peptide" evidence="2">
    <location>
        <begin position="1"/>
        <end position="20"/>
    </location>
</feature>
<sequence length="488" mass="54093">MKLKAIAATLFMMADVHVYATQQNQVTTDSSTPDAKTQQKVETMPIESTINQVVAKDTPISEVEDQDDRTAQEVIMDKVGAYIASNGLNFNNEDTRVYSAYAKVAKSDNDNNTMNATTLQLAFQEAMLKAQAELVNSVVSKNLTKIVFENHQDDSSNKYDIDNDQLPGGGDGFWSTMSSLYHKYVAIKSNDLDKELAKQGVDAEKIAQDPMLKKQVAFQKMLIEAYKNAYLEVAGLLPLKTFVVTKDNQQYVAVIALYSEKIRALVTDVKSGKASSIHYQKGLSINEIVNKSANVLKNDFGIRIVFDERGEPVILSYAQFGYQRRGSANSLDIAVAQARAVAEANYANFLNSSMTTSQLTKLGRESAEYVFRNLTTGKENIKSTNNLINMLDSEIKNTASTSLSGVQVAKTWRYIQKGNNDAVYGVVLAWSPTSMHLAQSVKDFNGNVYNQAQQKHNADNKNVANKQNKQNSKAIVSESEDNPYLHQF</sequence>
<dbReference type="InterPro" id="IPR049286">
    <property type="entry name" value="DUF6844"/>
</dbReference>
<gene>
    <name evidence="4" type="ORF">GCM10010995_10400</name>
</gene>
<dbReference type="AlphaFoldDB" id="A0A8J2Z3T8"/>
<feature type="compositionally biased region" description="Low complexity" evidence="1">
    <location>
        <begin position="464"/>
        <end position="474"/>
    </location>
</feature>
<proteinExistence type="predicted"/>
<feature type="domain" description="DUF6844" evidence="3">
    <location>
        <begin position="177"/>
        <end position="270"/>
    </location>
</feature>
<evidence type="ECO:0000313" key="5">
    <source>
        <dbReference type="Proteomes" id="UP000636949"/>
    </source>
</evidence>
<protein>
    <recommendedName>
        <fullName evidence="3">DUF6844 domain-containing protein</fullName>
    </recommendedName>
</protein>
<keyword evidence="2" id="KW-0732">Signal</keyword>
<dbReference type="Proteomes" id="UP000636949">
    <property type="component" value="Unassembled WGS sequence"/>
</dbReference>
<evidence type="ECO:0000259" key="3">
    <source>
        <dbReference type="Pfam" id="PF20891"/>
    </source>
</evidence>
<evidence type="ECO:0000313" key="4">
    <source>
        <dbReference type="EMBL" id="GGF95097.1"/>
    </source>
</evidence>
<organism evidence="4 5">
    <name type="scientific">Cysteiniphilum litorale</name>
    <dbReference type="NCBI Taxonomy" id="2056700"/>
    <lineage>
        <taxon>Bacteria</taxon>
        <taxon>Pseudomonadati</taxon>
        <taxon>Pseudomonadota</taxon>
        <taxon>Gammaproteobacteria</taxon>
        <taxon>Thiotrichales</taxon>
        <taxon>Fastidiosibacteraceae</taxon>
        <taxon>Cysteiniphilum</taxon>
    </lineage>
</organism>
<accession>A0A8J2Z3T8</accession>
<feature type="chain" id="PRO_5035304390" description="DUF6844 domain-containing protein" evidence="2">
    <location>
        <begin position="21"/>
        <end position="488"/>
    </location>
</feature>